<dbReference type="InterPro" id="IPR011335">
    <property type="entry name" value="Restrct_endonuc-II-like"/>
</dbReference>
<evidence type="ECO:0000313" key="2">
    <source>
        <dbReference type="EMBL" id="QTH23496.1"/>
    </source>
</evidence>
<keyword evidence="2" id="KW-0378">Hydrolase</keyword>
<gene>
    <name evidence="2" type="ORF">HRJ34_08355</name>
</gene>
<accession>A0A975D5W5</accession>
<organism evidence="2 3">
    <name type="scientific">Rhizorhabdus wittichii</name>
    <dbReference type="NCBI Taxonomy" id="160791"/>
    <lineage>
        <taxon>Bacteria</taxon>
        <taxon>Pseudomonadati</taxon>
        <taxon>Pseudomonadota</taxon>
        <taxon>Alphaproteobacteria</taxon>
        <taxon>Sphingomonadales</taxon>
        <taxon>Sphingomonadaceae</taxon>
        <taxon>Rhizorhabdus</taxon>
    </lineage>
</organism>
<dbReference type="InterPro" id="IPR047216">
    <property type="entry name" value="Endonuclease_DUF559_bact"/>
</dbReference>
<proteinExistence type="predicted"/>
<keyword evidence="2" id="KW-0540">Nuclease</keyword>
<dbReference type="SUPFAM" id="SSF52980">
    <property type="entry name" value="Restriction endonuclease-like"/>
    <property type="match status" value="1"/>
</dbReference>
<dbReference type="EMBL" id="CP059319">
    <property type="protein sequence ID" value="QTH23496.1"/>
    <property type="molecule type" value="Genomic_DNA"/>
</dbReference>
<dbReference type="Pfam" id="PF04480">
    <property type="entry name" value="DUF559"/>
    <property type="match status" value="1"/>
</dbReference>
<keyword evidence="2" id="KW-0255">Endonuclease</keyword>
<evidence type="ECO:0000313" key="3">
    <source>
        <dbReference type="Proteomes" id="UP000664914"/>
    </source>
</evidence>
<evidence type="ECO:0000259" key="1">
    <source>
        <dbReference type="Pfam" id="PF04480"/>
    </source>
</evidence>
<dbReference type="Gene3D" id="3.40.960.10">
    <property type="entry name" value="VSR Endonuclease"/>
    <property type="match status" value="1"/>
</dbReference>
<dbReference type="Proteomes" id="UP000664914">
    <property type="component" value="Chromosome"/>
</dbReference>
<name>A0A975D5W5_9SPHN</name>
<sequence>MPRIDETLKARARAMRSQQTPAEAKLWSLLRAHRFAHVKFARQVVVAPYILDFAARSRKIAIELDGDTHAHRLQYDAARTAYLESRGYRVIRFTNADIMGNIEGVAAMIGAALDGESRAISTSAPLPGPLPRGERE</sequence>
<dbReference type="AlphaFoldDB" id="A0A975D5W5"/>
<dbReference type="GO" id="GO:0004519">
    <property type="term" value="F:endonuclease activity"/>
    <property type="evidence" value="ECO:0007669"/>
    <property type="project" value="UniProtKB-KW"/>
</dbReference>
<dbReference type="PANTHER" id="PTHR38590:SF1">
    <property type="entry name" value="BLL0828 PROTEIN"/>
    <property type="match status" value="1"/>
</dbReference>
<dbReference type="RefSeq" id="WP_029548889.1">
    <property type="nucleotide sequence ID" value="NZ_CP059319.1"/>
</dbReference>
<reference evidence="2" key="2">
    <citation type="submission" date="2021-04" db="EMBL/GenBank/DDBJ databases">
        <title>Isolation and genomic analysis of the ibuprofen-degrading bacterium Sphingomonas strain MPO218.</title>
        <authorList>
            <person name="Aulestia M."/>
            <person name="Flores A."/>
            <person name="Mangas E.L."/>
            <person name="Perez-Pulido A.J."/>
            <person name="Santero E."/>
            <person name="Camacho E.M."/>
        </authorList>
    </citation>
    <scope>NUCLEOTIDE SEQUENCE</scope>
    <source>
        <strain evidence="2">MPO218</strain>
    </source>
</reference>
<dbReference type="CDD" id="cd01038">
    <property type="entry name" value="Endonuclease_DUF559"/>
    <property type="match status" value="1"/>
</dbReference>
<dbReference type="InterPro" id="IPR007569">
    <property type="entry name" value="DUF559"/>
</dbReference>
<reference evidence="2" key="1">
    <citation type="submission" date="2020-07" db="EMBL/GenBank/DDBJ databases">
        <authorList>
            <person name="Camacho E."/>
        </authorList>
    </citation>
    <scope>NUCLEOTIDE SEQUENCE</scope>
    <source>
        <strain evidence="2">MPO218</strain>
    </source>
</reference>
<dbReference type="PANTHER" id="PTHR38590">
    <property type="entry name" value="BLL0828 PROTEIN"/>
    <property type="match status" value="1"/>
</dbReference>
<feature type="domain" description="DUF559" evidence="1">
    <location>
        <begin position="8"/>
        <end position="113"/>
    </location>
</feature>
<protein>
    <submittedName>
        <fullName evidence="2">Endonuclease domain-containing protein</fullName>
    </submittedName>
</protein>